<keyword evidence="3" id="KW-1185">Reference proteome</keyword>
<dbReference type="EMBL" id="CP078145">
    <property type="protein sequence ID" value="QXN94743.1"/>
    <property type="molecule type" value="Genomic_DNA"/>
</dbReference>
<protein>
    <submittedName>
        <fullName evidence="2">Helix-turn-helix transcriptional regulator</fullName>
    </submittedName>
</protein>
<feature type="domain" description="HTH cro/C1-type" evidence="1">
    <location>
        <begin position="21"/>
        <end position="63"/>
    </location>
</feature>
<evidence type="ECO:0000259" key="1">
    <source>
        <dbReference type="PROSITE" id="PS50943"/>
    </source>
</evidence>
<proteinExistence type="predicted"/>
<evidence type="ECO:0000313" key="2">
    <source>
        <dbReference type="EMBL" id="QXN94743.1"/>
    </source>
</evidence>
<reference evidence="2 3" key="1">
    <citation type="submission" date="2021-07" db="EMBL/GenBank/DDBJ databases">
        <title>Whole Genome Sequence of Nocardia Iowensis.</title>
        <authorList>
            <person name="Lamm A."/>
            <person name="Collins-Fairclough A.M."/>
            <person name="Bunk B."/>
            <person name="Sproer C."/>
        </authorList>
    </citation>
    <scope>NUCLEOTIDE SEQUENCE [LARGE SCALE GENOMIC DNA]</scope>
    <source>
        <strain evidence="2 3">NRRL 5646</strain>
    </source>
</reference>
<dbReference type="Proteomes" id="UP000694257">
    <property type="component" value="Chromosome"/>
</dbReference>
<name>A0ABX8RYK9_NOCIO</name>
<dbReference type="PROSITE" id="PS50943">
    <property type="entry name" value="HTH_CROC1"/>
    <property type="match status" value="1"/>
</dbReference>
<gene>
    <name evidence="2" type="ORF">KV110_17840</name>
</gene>
<dbReference type="Pfam" id="PF13560">
    <property type="entry name" value="HTH_31"/>
    <property type="match status" value="1"/>
</dbReference>
<dbReference type="CDD" id="cd00093">
    <property type="entry name" value="HTH_XRE"/>
    <property type="match status" value="1"/>
</dbReference>
<dbReference type="InterPro" id="IPR001387">
    <property type="entry name" value="Cro/C1-type_HTH"/>
</dbReference>
<dbReference type="RefSeq" id="WP_218477396.1">
    <property type="nucleotide sequence ID" value="NZ_BAABJN010000004.1"/>
</dbReference>
<dbReference type="SMART" id="SM00530">
    <property type="entry name" value="HTH_XRE"/>
    <property type="match status" value="1"/>
</dbReference>
<organism evidence="2 3">
    <name type="scientific">Nocardia iowensis</name>
    <dbReference type="NCBI Taxonomy" id="204891"/>
    <lineage>
        <taxon>Bacteria</taxon>
        <taxon>Bacillati</taxon>
        <taxon>Actinomycetota</taxon>
        <taxon>Actinomycetes</taxon>
        <taxon>Mycobacteriales</taxon>
        <taxon>Nocardiaceae</taxon>
        <taxon>Nocardia</taxon>
    </lineage>
</organism>
<evidence type="ECO:0000313" key="3">
    <source>
        <dbReference type="Proteomes" id="UP000694257"/>
    </source>
</evidence>
<sequence length="321" mass="37067">MNTPSQTSTVDEAVRAFAAEVTYWRETNGLDKKALADQMGFDPSYVSHIESRRHKPTEDFARKADVALNAGHAIVRRWREYEVARKRMPRPSGDLAPAPTLSYPGVDLVVEHDAARLDYDGSTYRPTMRRLVRNTGTEPITRYLIRVSVDRYPSQPDRSKIHYRQNPLTWDELGLSATCQDEPMRWEVKHDMDSCKEAWLLFENDNGKFPLYPGQSVWITYNYSVGDNKWGHWFQRAVRLPTQRLEVQLAFPSALDPVVWGTETSMTADARPIPTAPTQHEEGDVAVFAWNTTHPPLHTRYRMEWRFRSQPENTAQGREFS</sequence>
<accession>A0ABX8RYK9</accession>